<evidence type="ECO:0000313" key="2">
    <source>
        <dbReference type="Proteomes" id="UP000472268"/>
    </source>
</evidence>
<sequence>VLRRSGRRLAQAGAEAADAQAACLCLDGRLELVILPNEPHQLLQLLILPHQPLDLMPEPLIIELSAQKSWGGMRPRSKPEVGARTSS</sequence>
<organism evidence="1 2">
    <name type="scientific">Suricata suricatta</name>
    <name type="common">Meerkat</name>
    <dbReference type="NCBI Taxonomy" id="37032"/>
    <lineage>
        <taxon>Eukaryota</taxon>
        <taxon>Metazoa</taxon>
        <taxon>Chordata</taxon>
        <taxon>Craniata</taxon>
        <taxon>Vertebrata</taxon>
        <taxon>Euteleostomi</taxon>
        <taxon>Mammalia</taxon>
        <taxon>Eutheria</taxon>
        <taxon>Laurasiatheria</taxon>
        <taxon>Carnivora</taxon>
        <taxon>Feliformia</taxon>
        <taxon>Herpestidae</taxon>
        <taxon>Suricata</taxon>
    </lineage>
</organism>
<evidence type="ECO:0000313" key="1">
    <source>
        <dbReference type="Ensembl" id="ENSSSUP00005036657.1"/>
    </source>
</evidence>
<dbReference type="Ensembl" id="ENSSSUT00005041748.1">
    <property type="protein sequence ID" value="ENSSSUP00005036657.1"/>
    <property type="gene ID" value="ENSSSUG00005023448.1"/>
</dbReference>
<accession>A0A673VRS8</accession>
<reference evidence="1" key="2">
    <citation type="submission" date="2025-08" db="UniProtKB">
        <authorList>
            <consortium name="Ensembl"/>
        </authorList>
    </citation>
    <scope>IDENTIFICATION</scope>
</reference>
<reference evidence="1 2" key="1">
    <citation type="submission" date="2019-05" db="EMBL/GenBank/DDBJ databases">
        <title>A Chromosome-scale Meerkat (S. suricatta) Genome Assembly.</title>
        <authorList>
            <person name="Dudchenko O."/>
            <person name="Lieberman Aiden E."/>
            <person name="Tung J."/>
            <person name="Barreiro L.B."/>
            <person name="Clutton-Brock T.H."/>
        </authorList>
    </citation>
    <scope>NUCLEOTIDE SEQUENCE [LARGE SCALE GENOMIC DNA]</scope>
</reference>
<keyword evidence="2" id="KW-1185">Reference proteome</keyword>
<reference evidence="1" key="3">
    <citation type="submission" date="2025-09" db="UniProtKB">
        <authorList>
            <consortium name="Ensembl"/>
        </authorList>
    </citation>
    <scope>IDENTIFICATION</scope>
</reference>
<dbReference type="AlphaFoldDB" id="A0A673VRS8"/>
<dbReference type="Proteomes" id="UP000472268">
    <property type="component" value="Chromosome 15"/>
</dbReference>
<name>A0A673VRS8_SURSU</name>
<proteinExistence type="predicted"/>
<protein>
    <submittedName>
        <fullName evidence="1">Uncharacterized protein</fullName>
    </submittedName>
</protein>